<gene>
    <name evidence="2" type="ORF">PHLGIDRAFT_75569</name>
</gene>
<dbReference type="GO" id="GO:0005634">
    <property type="term" value="C:nucleus"/>
    <property type="evidence" value="ECO:0007669"/>
    <property type="project" value="TreeGrafter"/>
</dbReference>
<evidence type="ECO:0000313" key="2">
    <source>
        <dbReference type="EMBL" id="KIP04650.1"/>
    </source>
</evidence>
<name>A0A0C3S7D9_PHLG1</name>
<dbReference type="EMBL" id="KN840567">
    <property type="protein sequence ID" value="KIP04650.1"/>
    <property type="molecule type" value="Genomic_DNA"/>
</dbReference>
<dbReference type="InterPro" id="IPR036866">
    <property type="entry name" value="RibonucZ/Hydroxyglut_hydro"/>
</dbReference>
<dbReference type="HOGENOM" id="CLU_031317_4_2_1"/>
<reference evidence="2 3" key="1">
    <citation type="journal article" date="2014" name="PLoS Genet.">
        <title>Analysis of the Phlebiopsis gigantea genome, transcriptome and secretome provides insight into its pioneer colonization strategies of wood.</title>
        <authorList>
            <person name="Hori C."/>
            <person name="Ishida T."/>
            <person name="Igarashi K."/>
            <person name="Samejima M."/>
            <person name="Suzuki H."/>
            <person name="Master E."/>
            <person name="Ferreira P."/>
            <person name="Ruiz-Duenas F.J."/>
            <person name="Held B."/>
            <person name="Canessa P."/>
            <person name="Larrondo L.F."/>
            <person name="Schmoll M."/>
            <person name="Druzhinina I.S."/>
            <person name="Kubicek C.P."/>
            <person name="Gaskell J.A."/>
            <person name="Kersten P."/>
            <person name="St John F."/>
            <person name="Glasner J."/>
            <person name="Sabat G."/>
            <person name="Splinter BonDurant S."/>
            <person name="Syed K."/>
            <person name="Yadav J."/>
            <person name="Mgbeahuruike A.C."/>
            <person name="Kovalchuk A."/>
            <person name="Asiegbu F.O."/>
            <person name="Lackner G."/>
            <person name="Hoffmeister D."/>
            <person name="Rencoret J."/>
            <person name="Gutierrez A."/>
            <person name="Sun H."/>
            <person name="Lindquist E."/>
            <person name="Barry K."/>
            <person name="Riley R."/>
            <person name="Grigoriev I.V."/>
            <person name="Henrissat B."/>
            <person name="Kues U."/>
            <person name="Berka R.M."/>
            <person name="Martinez A.T."/>
            <person name="Covert S.F."/>
            <person name="Blanchette R.A."/>
            <person name="Cullen D."/>
        </authorList>
    </citation>
    <scope>NUCLEOTIDE SEQUENCE [LARGE SCALE GENOMIC DNA]</scope>
    <source>
        <strain evidence="2 3">11061_1 CR5-6</strain>
    </source>
</reference>
<dbReference type="SUPFAM" id="SSF56281">
    <property type="entry name" value="Metallo-hydrolase/oxidoreductase"/>
    <property type="match status" value="1"/>
</dbReference>
<proteinExistence type="predicted"/>
<evidence type="ECO:0000256" key="1">
    <source>
        <dbReference type="SAM" id="MobiDB-lite"/>
    </source>
</evidence>
<protein>
    <recommendedName>
        <fullName evidence="4">Metallo-beta-lactamase domain-containing protein</fullName>
    </recommendedName>
</protein>
<keyword evidence="3" id="KW-1185">Reference proteome</keyword>
<evidence type="ECO:0008006" key="4">
    <source>
        <dbReference type="Google" id="ProtNLM"/>
    </source>
</evidence>
<dbReference type="Proteomes" id="UP000053257">
    <property type="component" value="Unassembled WGS sequence"/>
</dbReference>
<accession>A0A0C3S7D9</accession>
<dbReference type="Gene3D" id="3.60.15.10">
    <property type="entry name" value="Ribonuclease Z/Hydroxyacylglutathione hydrolase-like"/>
    <property type="match status" value="1"/>
</dbReference>
<dbReference type="OrthoDB" id="527344at2759"/>
<evidence type="ECO:0000313" key="3">
    <source>
        <dbReference type="Proteomes" id="UP000053257"/>
    </source>
</evidence>
<dbReference type="GO" id="GO:0042781">
    <property type="term" value="F:3'-tRNA processing endoribonuclease activity"/>
    <property type="evidence" value="ECO:0007669"/>
    <property type="project" value="TreeGrafter"/>
</dbReference>
<organism evidence="2 3">
    <name type="scientific">Phlebiopsis gigantea (strain 11061_1 CR5-6)</name>
    <name type="common">White-rot fungus</name>
    <name type="synonym">Peniophora gigantea</name>
    <dbReference type="NCBI Taxonomy" id="745531"/>
    <lineage>
        <taxon>Eukaryota</taxon>
        <taxon>Fungi</taxon>
        <taxon>Dikarya</taxon>
        <taxon>Basidiomycota</taxon>
        <taxon>Agaricomycotina</taxon>
        <taxon>Agaricomycetes</taxon>
        <taxon>Polyporales</taxon>
        <taxon>Phanerochaetaceae</taxon>
        <taxon>Phlebiopsis</taxon>
    </lineage>
</organism>
<feature type="region of interest" description="Disordered" evidence="1">
    <location>
        <begin position="324"/>
        <end position="351"/>
    </location>
</feature>
<sequence length="351" mass="38167">MVRLPSSLAKAISVLTTRDAADHTMGIITLLRNALGIFRGDSHAPPVTPRPVRQPKIQIYGPAGIRQLVRTTFKLTHTRSADQYCVHELLFPGEEASAPADDVECLHPSEEAGTDIHCAPDGFWRKIAFQATSSGRCDVIVDAGPIEHRGDRRIFQAQLNESTPYTLYPRSIVILGDTSNPTALIPLVKENPTTRVSLLVHEATDAYIPPHVDPHQSTGKNRTAQSVTQKAIEKGHSTPAMAGIFARQIGAEMLALNHIGARFPAPPAFPRSGRDKFRRECMAEIETQANRVWMLDGGGTATAVSDFDQIVIAPIPPVPNEAFESQEEEYFAEGVSPTAGPSSGHAVREHN</sequence>
<dbReference type="STRING" id="745531.A0A0C3S7D9"/>
<dbReference type="PANTHER" id="PTHR46018:SF2">
    <property type="entry name" value="ZINC PHOSPHODIESTERASE ELAC PROTEIN 1"/>
    <property type="match status" value="1"/>
</dbReference>
<dbReference type="AlphaFoldDB" id="A0A0C3S7D9"/>
<dbReference type="PANTHER" id="PTHR46018">
    <property type="entry name" value="ZINC PHOSPHODIESTERASE ELAC PROTEIN 1"/>
    <property type="match status" value="1"/>
</dbReference>